<feature type="compositionally biased region" description="Low complexity" evidence="1">
    <location>
        <begin position="240"/>
        <end position="256"/>
    </location>
</feature>
<feature type="compositionally biased region" description="Low complexity" evidence="1">
    <location>
        <begin position="146"/>
        <end position="157"/>
    </location>
</feature>
<feature type="compositionally biased region" description="Low complexity" evidence="1">
    <location>
        <begin position="1"/>
        <end position="21"/>
    </location>
</feature>
<feature type="compositionally biased region" description="Basic and acidic residues" evidence="1">
    <location>
        <begin position="24"/>
        <end position="40"/>
    </location>
</feature>
<accession>A0A1H2LF18</accession>
<feature type="region of interest" description="Disordered" evidence="1">
    <location>
        <begin position="202"/>
        <end position="230"/>
    </location>
</feature>
<protein>
    <submittedName>
        <fullName evidence="2">Uncharacterized protein</fullName>
    </submittedName>
</protein>
<dbReference type="AlphaFoldDB" id="A0A1H2LF18"/>
<name>A0A1H2LF18_9ACTN</name>
<feature type="region of interest" description="Disordered" evidence="1">
    <location>
        <begin position="132"/>
        <end position="157"/>
    </location>
</feature>
<organism evidence="2 3">
    <name type="scientific">Jiangella alkaliphila</name>
    <dbReference type="NCBI Taxonomy" id="419479"/>
    <lineage>
        <taxon>Bacteria</taxon>
        <taxon>Bacillati</taxon>
        <taxon>Actinomycetota</taxon>
        <taxon>Actinomycetes</taxon>
        <taxon>Jiangellales</taxon>
        <taxon>Jiangellaceae</taxon>
        <taxon>Jiangella</taxon>
    </lineage>
</organism>
<evidence type="ECO:0000313" key="3">
    <source>
        <dbReference type="Proteomes" id="UP000182977"/>
    </source>
</evidence>
<proteinExistence type="predicted"/>
<evidence type="ECO:0000256" key="1">
    <source>
        <dbReference type="SAM" id="MobiDB-lite"/>
    </source>
</evidence>
<dbReference type="Proteomes" id="UP000182977">
    <property type="component" value="Chromosome I"/>
</dbReference>
<dbReference type="STRING" id="419479.SAMN04488563_6035"/>
<dbReference type="EMBL" id="LT629791">
    <property type="protein sequence ID" value="SDU79623.1"/>
    <property type="molecule type" value="Genomic_DNA"/>
</dbReference>
<feature type="region of interest" description="Disordered" evidence="1">
    <location>
        <begin position="237"/>
        <end position="256"/>
    </location>
</feature>
<keyword evidence="3" id="KW-1185">Reference proteome</keyword>
<evidence type="ECO:0000313" key="2">
    <source>
        <dbReference type="EMBL" id="SDU79623.1"/>
    </source>
</evidence>
<reference evidence="3" key="1">
    <citation type="submission" date="2016-10" db="EMBL/GenBank/DDBJ databases">
        <authorList>
            <person name="Varghese N."/>
            <person name="Submissions S."/>
        </authorList>
    </citation>
    <scope>NUCLEOTIDE SEQUENCE [LARGE SCALE GENOMIC DNA]</scope>
    <source>
        <strain evidence="3">DSM 45079</strain>
    </source>
</reference>
<feature type="region of interest" description="Disordered" evidence="1">
    <location>
        <begin position="1"/>
        <end position="66"/>
    </location>
</feature>
<gene>
    <name evidence="2" type="ORF">SAMN04488563_6035</name>
</gene>
<sequence length="256" mass="26635">MPALRSSSASSHSAGGLAEAAPAVRRDPLPDTAGRVRESECGYPKPPHPAPGWGDRGGVFGTLHSPRRPILPHLPPVVEVSYGPPPDSTWIRQQPRKSPRTGDRVAGLMLGYIGTATLKFRRLIHLSDWRSSAAPEGRPHWSRRYAPGGASAGSPGTGTETCCRLPCPAAGHGPAPALAPTAGVPSGLSHDVIVLTPRSLDVPSDEHADTVPTGRSVKALPTPGPAVPRALAVPPEARTTRAMAAPARAARTCRAE</sequence>